<dbReference type="Proteomes" id="UP001620626">
    <property type="component" value="Unassembled WGS sequence"/>
</dbReference>
<dbReference type="EMBL" id="JBICBT010000830">
    <property type="protein sequence ID" value="KAL3098022.1"/>
    <property type="molecule type" value="Genomic_DNA"/>
</dbReference>
<keyword evidence="3" id="KW-1185">Reference proteome</keyword>
<evidence type="ECO:0000313" key="2">
    <source>
        <dbReference type="EMBL" id="KAL3098022.1"/>
    </source>
</evidence>
<proteinExistence type="predicted"/>
<reference evidence="2 3" key="1">
    <citation type="submission" date="2024-10" db="EMBL/GenBank/DDBJ databases">
        <authorList>
            <person name="Kim D."/>
        </authorList>
    </citation>
    <scope>NUCLEOTIDE SEQUENCE [LARGE SCALE GENOMIC DNA]</scope>
    <source>
        <strain evidence="2">BH-2024</strain>
    </source>
</reference>
<organism evidence="2 3">
    <name type="scientific">Heterodera trifolii</name>
    <dbReference type="NCBI Taxonomy" id="157864"/>
    <lineage>
        <taxon>Eukaryota</taxon>
        <taxon>Metazoa</taxon>
        <taxon>Ecdysozoa</taxon>
        <taxon>Nematoda</taxon>
        <taxon>Chromadorea</taxon>
        <taxon>Rhabditida</taxon>
        <taxon>Tylenchina</taxon>
        <taxon>Tylenchomorpha</taxon>
        <taxon>Tylenchoidea</taxon>
        <taxon>Heteroderidae</taxon>
        <taxon>Heteroderinae</taxon>
        <taxon>Heterodera</taxon>
    </lineage>
</organism>
<protein>
    <submittedName>
        <fullName evidence="2">Uncharacterized protein</fullName>
    </submittedName>
</protein>
<comment type="caution">
    <text evidence="2">The sequence shown here is derived from an EMBL/GenBank/DDBJ whole genome shotgun (WGS) entry which is preliminary data.</text>
</comment>
<accession>A0ABD2K587</accession>
<gene>
    <name evidence="2" type="ORF">niasHT_027567</name>
</gene>
<dbReference type="AlphaFoldDB" id="A0ABD2K587"/>
<feature type="compositionally biased region" description="Basic and acidic residues" evidence="1">
    <location>
        <begin position="95"/>
        <end position="116"/>
    </location>
</feature>
<sequence>MIAAANKKFASFTLDFRRRPRSPAAVGCSGKKPTLSSSLCHIQKSPPRRTIGEGNWSPLGRRSGQKQQQKQQQQQQRKECHCQLTVEEEEEEEEKGAKGEEEGKEEGKEEEERGEGGKNANGAEGEQARKQQRQKRRRTTKTATANAIGRKRQTIKKGGRRRHGTTGTKVPSSGGGDCQTLGMTIVGNLFFQNANSKSNVK</sequence>
<evidence type="ECO:0000313" key="3">
    <source>
        <dbReference type="Proteomes" id="UP001620626"/>
    </source>
</evidence>
<feature type="compositionally biased region" description="Basic residues" evidence="1">
    <location>
        <begin position="130"/>
        <end position="140"/>
    </location>
</feature>
<evidence type="ECO:0000256" key="1">
    <source>
        <dbReference type="SAM" id="MobiDB-lite"/>
    </source>
</evidence>
<feature type="region of interest" description="Disordered" evidence="1">
    <location>
        <begin position="1"/>
        <end position="177"/>
    </location>
</feature>
<feature type="compositionally biased region" description="Low complexity" evidence="1">
    <location>
        <begin position="65"/>
        <end position="75"/>
    </location>
</feature>
<name>A0ABD2K587_9BILA</name>
<feature type="compositionally biased region" description="Basic residues" evidence="1">
    <location>
        <begin position="149"/>
        <end position="164"/>
    </location>
</feature>